<evidence type="ECO:0000313" key="7">
    <source>
        <dbReference type="Proteomes" id="UP000005361"/>
    </source>
</evidence>
<evidence type="ECO:0000256" key="3">
    <source>
        <dbReference type="ARBA" id="ARBA00022888"/>
    </source>
</evidence>
<dbReference type="RefSeq" id="WP_007957037.1">
    <property type="nucleotide sequence ID" value="NZ_CP010978.1"/>
</dbReference>
<dbReference type="EC" id="6.3.5.4" evidence="2"/>
<accession>I9DGL5</accession>
<dbReference type="OrthoDB" id="1779554at2"/>
<reference evidence="6 7" key="1">
    <citation type="journal article" date="2015" name="Genome Announc.">
        <title>Complete Genome Sequence of Pelosinus fermentans JBW45, a Member of a Remarkably Competitive Group of Negativicutes in the Firmicutes Phylum.</title>
        <authorList>
            <person name="De Leon K.B."/>
            <person name="Utturkar S.M."/>
            <person name="Camilleri L.B."/>
            <person name="Elias D.A."/>
            <person name="Arkin A.P."/>
            <person name="Fields M.W."/>
            <person name="Brown S.D."/>
            <person name="Wall J.D."/>
        </authorList>
    </citation>
    <scope>NUCLEOTIDE SEQUENCE [LARGE SCALE GENOMIC DNA]</scope>
    <source>
        <strain evidence="6 7">JBW45</strain>
    </source>
</reference>
<dbReference type="GO" id="GO:0004066">
    <property type="term" value="F:asparagine synthase (glutamine-hydrolyzing) activity"/>
    <property type="evidence" value="ECO:0007669"/>
    <property type="project" value="UniProtKB-EC"/>
</dbReference>
<dbReference type="PANTHER" id="PTHR43284:SF1">
    <property type="entry name" value="ASPARAGINE SYNTHETASE"/>
    <property type="match status" value="1"/>
</dbReference>
<feature type="domain" description="Asparagine synthetase" evidence="5">
    <location>
        <begin position="182"/>
        <end position="316"/>
    </location>
</feature>
<dbReference type="InterPro" id="IPR014729">
    <property type="entry name" value="Rossmann-like_a/b/a_fold"/>
</dbReference>
<proteinExistence type="predicted"/>
<dbReference type="Proteomes" id="UP000005361">
    <property type="component" value="Chromosome"/>
</dbReference>
<dbReference type="InterPro" id="IPR001962">
    <property type="entry name" value="Asn_synthase"/>
</dbReference>
<feature type="domain" description="Asparagine synthetase" evidence="5">
    <location>
        <begin position="347"/>
        <end position="420"/>
    </location>
</feature>
<evidence type="ECO:0000259" key="5">
    <source>
        <dbReference type="Pfam" id="PF00733"/>
    </source>
</evidence>
<dbReference type="Pfam" id="PF00733">
    <property type="entry name" value="Asn_synthase"/>
    <property type="match status" value="2"/>
</dbReference>
<sequence>MKDTLKKTIYISSKKLSKEINFCKEFTYNGLYVGYGSDLQKINEKCESLIISFEKGCIEADSIPKNNFIMIGKDNLVIVGSDMNTQAIFYINIPEKGIFAVFNDLFIAKDILQGIGLEVEYDVEKNGENLTFFKYVSRLKHGEKIEVHYNNNNLKVEKNLQSDILLQPSCSMALDKAKERFYEVLFNATKELTKWDEEICISLSGGIDSGTIAYILKKLNKKVCAYTLGTDWGNEYKEAQETADFLGINLIKIHLSNEEILREVPNVIRYFAFKDVVPIEVALVAVSLYQKLYKEIGKKMTFVTGYGSDLLNAGIYSNFNYYSELEDQIANGLRKTQISNEFSNLFALNVGIKTIHPFWHSDVIKEALKIPVEYKVKDGKDKYFFRSMMEGRLPASVAWRTKKGAHQGTGLSTYLKGALESSFCNNYDNQNDYQSIIKSIHKDIFLQGKYPWK</sequence>
<evidence type="ECO:0000313" key="6">
    <source>
        <dbReference type="EMBL" id="AJQ26592.1"/>
    </source>
</evidence>
<dbReference type="AlphaFoldDB" id="I9DGL5"/>
<dbReference type="Gene3D" id="3.40.50.620">
    <property type="entry name" value="HUPs"/>
    <property type="match status" value="1"/>
</dbReference>
<keyword evidence="3" id="KW-0061">Asparagine biosynthesis</keyword>
<protein>
    <recommendedName>
        <fullName evidence="2">asparagine synthase (glutamine-hydrolyzing)</fullName>
        <ecNumber evidence="2">6.3.5.4</ecNumber>
    </recommendedName>
</protein>
<dbReference type="KEGG" id="pft:JBW_01240"/>
<dbReference type="CDD" id="cd01991">
    <property type="entry name" value="Asn_synthase_B_C"/>
    <property type="match status" value="1"/>
</dbReference>
<comment type="pathway">
    <text evidence="1">Amino-acid biosynthesis; L-asparagine biosynthesis; L-asparagine from L-aspartate (L-Gln route): step 1/1.</text>
</comment>
<comment type="catalytic activity">
    <reaction evidence="4">
        <text>L-aspartate + L-glutamine + ATP + H2O = L-asparagine + L-glutamate + AMP + diphosphate + H(+)</text>
        <dbReference type="Rhea" id="RHEA:12228"/>
        <dbReference type="ChEBI" id="CHEBI:15377"/>
        <dbReference type="ChEBI" id="CHEBI:15378"/>
        <dbReference type="ChEBI" id="CHEBI:29985"/>
        <dbReference type="ChEBI" id="CHEBI:29991"/>
        <dbReference type="ChEBI" id="CHEBI:30616"/>
        <dbReference type="ChEBI" id="CHEBI:33019"/>
        <dbReference type="ChEBI" id="CHEBI:58048"/>
        <dbReference type="ChEBI" id="CHEBI:58359"/>
        <dbReference type="ChEBI" id="CHEBI:456215"/>
        <dbReference type="EC" id="6.3.5.4"/>
    </reaction>
</comment>
<gene>
    <name evidence="6" type="ORF">JBW_01240</name>
</gene>
<evidence type="ECO:0000256" key="1">
    <source>
        <dbReference type="ARBA" id="ARBA00005187"/>
    </source>
</evidence>
<organism evidence="6 7">
    <name type="scientific">Pelosinus fermentans JBW45</name>
    <dbReference type="NCBI Taxonomy" id="1192197"/>
    <lineage>
        <taxon>Bacteria</taxon>
        <taxon>Bacillati</taxon>
        <taxon>Bacillota</taxon>
        <taxon>Negativicutes</taxon>
        <taxon>Selenomonadales</taxon>
        <taxon>Sporomusaceae</taxon>
        <taxon>Pelosinus</taxon>
    </lineage>
</organism>
<dbReference type="SUPFAM" id="SSF52402">
    <property type="entry name" value="Adenine nucleotide alpha hydrolases-like"/>
    <property type="match status" value="1"/>
</dbReference>
<dbReference type="STRING" id="1192197.JBW_01240"/>
<reference evidence="7" key="2">
    <citation type="submission" date="2015-02" db="EMBL/GenBank/DDBJ databases">
        <title>Complete Genome Sequence of Pelosinus fermentans JBW45.</title>
        <authorList>
            <person name="De Leon K.B."/>
            <person name="Utturkar S.M."/>
            <person name="Camilleri L.B."/>
            <person name="Arkin A.P."/>
            <person name="Fields M.W."/>
            <person name="Brown S.D."/>
            <person name="Wall J.D."/>
        </authorList>
    </citation>
    <scope>NUCLEOTIDE SEQUENCE [LARGE SCALE GENOMIC DNA]</scope>
    <source>
        <strain evidence="7">JBW45</strain>
    </source>
</reference>
<evidence type="ECO:0000256" key="2">
    <source>
        <dbReference type="ARBA" id="ARBA00012737"/>
    </source>
</evidence>
<dbReference type="HOGENOM" id="CLU_603889_0_0_9"/>
<keyword evidence="3" id="KW-0028">Amino-acid biosynthesis</keyword>
<dbReference type="GO" id="GO:0006529">
    <property type="term" value="P:asparagine biosynthetic process"/>
    <property type="evidence" value="ECO:0007669"/>
    <property type="project" value="UniProtKB-KW"/>
</dbReference>
<dbReference type="PANTHER" id="PTHR43284">
    <property type="entry name" value="ASPARAGINE SYNTHETASE (GLUTAMINE-HYDROLYZING)"/>
    <property type="match status" value="1"/>
</dbReference>
<evidence type="ECO:0000256" key="4">
    <source>
        <dbReference type="ARBA" id="ARBA00048741"/>
    </source>
</evidence>
<dbReference type="InterPro" id="IPR051786">
    <property type="entry name" value="ASN_synthetase/amidase"/>
</dbReference>
<dbReference type="EMBL" id="CP010978">
    <property type="protein sequence ID" value="AJQ26592.1"/>
    <property type="molecule type" value="Genomic_DNA"/>
</dbReference>
<name>I9DGL5_9FIRM</name>